<accession>A0A7S7NK89</accession>
<dbReference type="Pfam" id="PF00535">
    <property type="entry name" value="Glycos_transf_2"/>
    <property type="match status" value="1"/>
</dbReference>
<dbReference type="EMBL" id="CP063849">
    <property type="protein sequence ID" value="QOY85099.1"/>
    <property type="molecule type" value="Genomic_DNA"/>
</dbReference>
<dbReference type="CDD" id="cd00761">
    <property type="entry name" value="Glyco_tranf_GTA_type"/>
    <property type="match status" value="1"/>
</dbReference>
<dbReference type="Gene3D" id="3.90.550.10">
    <property type="entry name" value="Spore Coat Polysaccharide Biosynthesis Protein SpsA, Chain A"/>
    <property type="match status" value="1"/>
</dbReference>
<feature type="domain" description="Glycosyltransferase 2-like" evidence="1">
    <location>
        <begin position="4"/>
        <end position="165"/>
    </location>
</feature>
<sequence length="270" mass="31331">MLVSICIPTLCSSEIRLEKLAESIRCSLDQTHTDIEVLVVDNASAIPLEERLRPRFDDPRLKFKRNAERVSMPMNFNKALEWASGDIIKPLCDDDLMHPGLVAGCIPALERHPFLRIRDKAFVETSELQWSGRYTANADRELTWRQKYDIVDAIAPTCTMFTRRVWATVGPYNANVNYIWDYMFAMDAQMRFGFTLLPDVGCAFRVWPESSTAANTDGLRNYREMHLLFGRYKSLSIQTAKYLYLLRMLRRTAKDRSVFKETLRLLPNYL</sequence>
<evidence type="ECO:0000313" key="2">
    <source>
        <dbReference type="EMBL" id="QOY85099.1"/>
    </source>
</evidence>
<dbReference type="Proteomes" id="UP000593892">
    <property type="component" value="Chromosome"/>
</dbReference>
<dbReference type="SUPFAM" id="SSF53448">
    <property type="entry name" value="Nucleotide-diphospho-sugar transferases"/>
    <property type="match status" value="1"/>
</dbReference>
<dbReference type="InterPro" id="IPR001173">
    <property type="entry name" value="Glyco_trans_2-like"/>
</dbReference>
<keyword evidence="3" id="KW-1185">Reference proteome</keyword>
<dbReference type="RefSeq" id="WP_194446769.1">
    <property type="nucleotide sequence ID" value="NZ_CP063849.1"/>
</dbReference>
<dbReference type="AlphaFoldDB" id="A0A7S7NK89"/>
<keyword evidence="2" id="KW-0808">Transferase</keyword>
<evidence type="ECO:0000313" key="3">
    <source>
        <dbReference type="Proteomes" id="UP000593892"/>
    </source>
</evidence>
<evidence type="ECO:0000259" key="1">
    <source>
        <dbReference type="Pfam" id="PF00535"/>
    </source>
</evidence>
<dbReference type="InterPro" id="IPR050834">
    <property type="entry name" value="Glycosyltransf_2"/>
</dbReference>
<dbReference type="GO" id="GO:0016740">
    <property type="term" value="F:transferase activity"/>
    <property type="evidence" value="ECO:0007669"/>
    <property type="project" value="UniProtKB-KW"/>
</dbReference>
<dbReference type="KEGG" id="pfer:IRI77_19880"/>
<gene>
    <name evidence="2" type="ORF">IRI77_19880</name>
</gene>
<reference evidence="2 3" key="1">
    <citation type="submission" date="2020-10" db="EMBL/GenBank/DDBJ databases">
        <title>Complete genome sequence of Paludibaculum fermentans P105T, a facultatively anaerobic acidobacterium capable of dissimilatory Fe(III) reduction.</title>
        <authorList>
            <person name="Dedysh S.N."/>
            <person name="Beletsky A.V."/>
            <person name="Kulichevskaya I.S."/>
            <person name="Mardanov A.V."/>
            <person name="Ravin N.V."/>
        </authorList>
    </citation>
    <scope>NUCLEOTIDE SEQUENCE [LARGE SCALE GENOMIC DNA]</scope>
    <source>
        <strain evidence="2 3">P105</strain>
    </source>
</reference>
<protein>
    <submittedName>
        <fullName evidence="2">Glycosyltransferase family 2 protein</fullName>
    </submittedName>
</protein>
<dbReference type="InterPro" id="IPR029044">
    <property type="entry name" value="Nucleotide-diphossugar_trans"/>
</dbReference>
<name>A0A7S7NK89_PALFE</name>
<organism evidence="2 3">
    <name type="scientific">Paludibaculum fermentans</name>
    <dbReference type="NCBI Taxonomy" id="1473598"/>
    <lineage>
        <taxon>Bacteria</taxon>
        <taxon>Pseudomonadati</taxon>
        <taxon>Acidobacteriota</taxon>
        <taxon>Terriglobia</taxon>
        <taxon>Bryobacterales</taxon>
        <taxon>Bryobacteraceae</taxon>
        <taxon>Paludibaculum</taxon>
    </lineage>
</organism>
<proteinExistence type="predicted"/>
<dbReference type="PANTHER" id="PTHR43685:SF2">
    <property type="entry name" value="GLYCOSYLTRANSFERASE 2-LIKE DOMAIN-CONTAINING PROTEIN"/>
    <property type="match status" value="1"/>
</dbReference>
<dbReference type="PANTHER" id="PTHR43685">
    <property type="entry name" value="GLYCOSYLTRANSFERASE"/>
    <property type="match status" value="1"/>
</dbReference>